<keyword evidence="7" id="KW-0539">Nucleus</keyword>
<evidence type="ECO:0000313" key="11">
    <source>
        <dbReference type="Proteomes" id="UP000279259"/>
    </source>
</evidence>
<feature type="compositionally biased region" description="Low complexity" evidence="8">
    <location>
        <begin position="518"/>
        <end position="546"/>
    </location>
</feature>
<evidence type="ECO:0000256" key="4">
    <source>
        <dbReference type="ARBA" id="ARBA00022490"/>
    </source>
</evidence>
<feature type="compositionally biased region" description="Low complexity" evidence="8">
    <location>
        <begin position="140"/>
        <end position="153"/>
    </location>
</feature>
<keyword evidence="4" id="KW-0963">Cytoplasm</keyword>
<gene>
    <name evidence="10" type="ORF">EHS25_010011</name>
</gene>
<comment type="subcellular location">
    <subcellularLocation>
        <location evidence="2">Cytoplasm</location>
        <location evidence="2">Cytoskeleton</location>
        <location evidence="2">Spindle</location>
    </subcellularLocation>
    <subcellularLocation>
        <location evidence="1">Nucleus</location>
    </subcellularLocation>
</comment>
<keyword evidence="5" id="KW-0159">Chromosome partition</keyword>
<comment type="caution">
    <text evidence="10">The sequence shown here is derived from an EMBL/GenBank/DDBJ whole genome shotgun (WGS) entry which is preliminary data.</text>
</comment>
<sequence length="1357" mass="144849">MSWTQTSLPTLDHYAFDLRSGLRDAAKKSLQALEENINDLGYAWLDGYMEGIMARAQSKWVSVTFQVRSTITHLPNIHLAQFHFSLAPITTLIKTPSRTHGTSKKTRATTAAGKERADKVKALNAKSPVAKTANASLSARQPLSPLQPRLLNLAPPSPSPLGPSSSPGPTKGKADKAQAVPPKEKSGKGKGKGKAKTNGKGKKAQGSKVPDEDVPMEPERTGTPAEVDEPMEEERPSKPSSKASKASKSSGKSTSTKVPEILEPATVATEQPIEADEPMEDEAPGPALGWEAAQDEEIARPTSLAPTTQTQQTDLSMIVEGDEDTSSASTLSGRPADKKSGSASQRSTQAVTVVDATAPDQSSQADPAGGVAKTIVPARKSLEDMIIAQESLPESGASASAGAGASASPAIESPAPQPANPPVPVRQVRSSWLTKALGTDKVPITAATATTSTADRDAFRKSFAATSQKPPQVDFSSFRKSLVPAGTLKRKSEVGVDEDKDGDDDEETRPEKVIKVDVPATTPGAVPGAVPGAAPTAASTSASVPARPTFDRQVSRERESIFPVRPTSAPHAVVVPVPATTPGPVNAGTADAQEHASADRHRSDIHKVTKALDELRERAREKEAAAKAKAMTLAASAGPKRTSTAAPPNTGTGFLRGLGSLGVGLGRSLGLGGQGQKSAEDEALRLQRELEEERRASLEAKEELARLMGEMEKEKDKDKAVTTAVSASSSGGQNMEHDVQAEQDELDPDTDEEREVTEQIEMEIEQTEFVTAPQASLAAPTVSPPRRPRPAMQSTTPSGTPPRKVPAREAPALHARQEKHVHPSPVKEALPPTREAKPVPAEALVRHPSDEHVARPSKATTKAAQRSVPAPSPGAPSRARETGASTQDDLADDEMEGIDEQQEIMRRPLQPQTSKVRIPHSSSSTTLAPSQLLGASSSSQATTIGSLSQASTVAGKMLGVKPSVAPVKSVQLAAAAAKKDLAASEKRAVSRDQIEQRKRDLAERRAEQDRAREEEIKRARMVELDEKRRQRAEQEKKRKEAEERKLALAQAKRAKEDEERERERELAAKAKAEEDAKKRKLAQAQMNKSTGPTNGNGMKRVGPTQTVPLAGAAIPPTQGLKGKEPVRIAKPAAAGVPSKLGPTSFRTAPSTSAHELPHQTHASTIALVTPQQPRSLGPPSRPSQMTGQAGHHPQPQPMRASVAVQHQQQQQYHATTLQTQQGSAVLQHSREALQQTLEERALEVQSEDIVLPDIASEYSDSDDEDRSPEFKRPQWAESPELRAALAEQAYRDPDELFGPIKPISMEELFKVRQGKFRARTSSANWAKGDGLTRAEEVEYARRMGFRPIGQNSQGSGA</sequence>
<feature type="region of interest" description="Disordered" evidence="8">
    <location>
        <begin position="631"/>
        <end position="650"/>
    </location>
</feature>
<dbReference type="GO" id="GO:0005634">
    <property type="term" value="C:nucleus"/>
    <property type="evidence" value="ECO:0007669"/>
    <property type="project" value="UniProtKB-SubCell"/>
</dbReference>
<accession>A0A427YIB1</accession>
<feature type="compositionally biased region" description="Low complexity" evidence="8">
    <location>
        <begin position="1205"/>
        <end position="1221"/>
    </location>
</feature>
<keyword evidence="6" id="KW-0206">Cytoskeleton</keyword>
<dbReference type="EMBL" id="RSCD01000009">
    <property type="protein sequence ID" value="RSH90836.1"/>
    <property type="molecule type" value="Genomic_DNA"/>
</dbReference>
<feature type="compositionally biased region" description="Polar residues" evidence="8">
    <location>
        <begin position="910"/>
        <end position="929"/>
    </location>
</feature>
<feature type="compositionally biased region" description="Low complexity" evidence="8">
    <location>
        <begin position="238"/>
        <end position="257"/>
    </location>
</feature>
<feature type="region of interest" description="Disordered" evidence="8">
    <location>
        <begin position="95"/>
        <end position="426"/>
    </location>
</feature>
<protein>
    <recommendedName>
        <fullName evidence="9">Inner centromere protein ARK-binding domain-containing protein</fullName>
    </recommendedName>
</protein>
<evidence type="ECO:0000256" key="8">
    <source>
        <dbReference type="SAM" id="MobiDB-lite"/>
    </source>
</evidence>
<feature type="compositionally biased region" description="Pro residues" evidence="8">
    <location>
        <begin position="415"/>
        <end position="424"/>
    </location>
</feature>
<feature type="compositionally biased region" description="Acidic residues" evidence="8">
    <location>
        <begin position="741"/>
        <end position="766"/>
    </location>
</feature>
<feature type="compositionally biased region" description="Polar residues" evidence="8">
    <location>
        <begin position="1084"/>
        <end position="1096"/>
    </location>
</feature>
<evidence type="ECO:0000256" key="3">
    <source>
        <dbReference type="ARBA" id="ARBA00010042"/>
    </source>
</evidence>
<dbReference type="InterPro" id="IPR005635">
    <property type="entry name" value="Inner_centromere_prot_ARK-bd"/>
</dbReference>
<dbReference type="Proteomes" id="UP000279259">
    <property type="component" value="Unassembled WGS sequence"/>
</dbReference>
<comment type="similarity">
    <text evidence="3">Belongs to the INCENP family.</text>
</comment>
<dbReference type="GO" id="GO:0007059">
    <property type="term" value="P:chromosome segregation"/>
    <property type="evidence" value="ECO:0007669"/>
    <property type="project" value="UniProtKB-KW"/>
</dbReference>
<feature type="region of interest" description="Disordered" evidence="8">
    <location>
        <begin position="487"/>
        <end position="555"/>
    </location>
</feature>
<dbReference type="PANTHER" id="PTHR13142">
    <property type="entry name" value="INNER CENTROMERE PROTEIN"/>
    <property type="match status" value="1"/>
</dbReference>
<feature type="compositionally biased region" description="Low complexity" evidence="8">
    <location>
        <begin position="390"/>
        <end position="414"/>
    </location>
</feature>
<feature type="compositionally biased region" description="Polar residues" evidence="8">
    <location>
        <begin position="1144"/>
        <end position="1153"/>
    </location>
</feature>
<feature type="compositionally biased region" description="Basic and acidic residues" evidence="8">
    <location>
        <begin position="172"/>
        <end position="187"/>
    </location>
</feature>
<evidence type="ECO:0000256" key="6">
    <source>
        <dbReference type="ARBA" id="ARBA00023212"/>
    </source>
</evidence>
<feature type="compositionally biased region" description="Basic and acidic residues" evidence="8">
    <location>
        <begin position="844"/>
        <end position="854"/>
    </location>
</feature>
<dbReference type="PANTHER" id="PTHR13142:SF1">
    <property type="entry name" value="INNER CENTROMERE PROTEIN"/>
    <property type="match status" value="1"/>
</dbReference>
<feature type="compositionally biased region" description="Low complexity" evidence="8">
    <location>
        <begin position="721"/>
        <end position="730"/>
    </location>
</feature>
<feature type="compositionally biased region" description="Basic and acidic residues" evidence="8">
    <location>
        <begin position="709"/>
        <end position="720"/>
    </location>
</feature>
<evidence type="ECO:0000256" key="1">
    <source>
        <dbReference type="ARBA" id="ARBA00004123"/>
    </source>
</evidence>
<feature type="compositionally biased region" description="Acidic residues" evidence="8">
    <location>
        <begin position="273"/>
        <end position="283"/>
    </location>
</feature>
<dbReference type="GO" id="GO:0005819">
    <property type="term" value="C:spindle"/>
    <property type="evidence" value="ECO:0007669"/>
    <property type="project" value="UniProtKB-SubCell"/>
</dbReference>
<name>A0A427YIB1_9TREE</name>
<feature type="region of interest" description="Disordered" evidence="8">
    <location>
        <begin position="1252"/>
        <end position="1279"/>
    </location>
</feature>
<dbReference type="Pfam" id="PF03941">
    <property type="entry name" value="INCENP_ARK-bind"/>
    <property type="match status" value="1"/>
</dbReference>
<dbReference type="Gene3D" id="6.10.250.2990">
    <property type="match status" value="1"/>
</dbReference>
<feature type="compositionally biased region" description="Polar residues" evidence="8">
    <location>
        <begin position="304"/>
        <end position="315"/>
    </location>
</feature>
<feature type="compositionally biased region" description="Polar residues" evidence="8">
    <location>
        <begin position="641"/>
        <end position="650"/>
    </location>
</feature>
<feature type="compositionally biased region" description="Polar residues" evidence="8">
    <location>
        <begin position="341"/>
        <end position="351"/>
    </location>
</feature>
<feature type="region of interest" description="Disordered" evidence="8">
    <location>
        <begin position="975"/>
        <end position="1223"/>
    </location>
</feature>
<feature type="compositionally biased region" description="Acidic residues" evidence="8">
    <location>
        <begin position="495"/>
        <end position="508"/>
    </location>
</feature>
<keyword evidence="11" id="KW-1185">Reference proteome</keyword>
<feature type="domain" description="Inner centromere protein ARK-binding" evidence="9">
    <location>
        <begin position="1253"/>
        <end position="1309"/>
    </location>
</feature>
<feature type="compositionally biased region" description="Acidic residues" evidence="8">
    <location>
        <begin position="889"/>
        <end position="902"/>
    </location>
</feature>
<feature type="region of interest" description="Disordered" evidence="8">
    <location>
        <begin position="709"/>
        <end position="949"/>
    </location>
</feature>
<reference evidence="10 11" key="1">
    <citation type="submission" date="2018-11" db="EMBL/GenBank/DDBJ databases">
        <title>Genome sequence of Saitozyma podzolica DSM 27192.</title>
        <authorList>
            <person name="Aliyu H."/>
            <person name="Gorte O."/>
            <person name="Ochsenreither K."/>
        </authorList>
    </citation>
    <scope>NUCLEOTIDE SEQUENCE [LARGE SCALE GENOMIC DNA]</scope>
    <source>
        <strain evidence="10 11">DSM 27192</strain>
    </source>
</reference>
<feature type="compositionally biased region" description="Basic and acidic residues" evidence="8">
    <location>
        <begin position="977"/>
        <end position="1046"/>
    </location>
</feature>
<feature type="compositionally biased region" description="Basic and acidic residues" evidence="8">
    <location>
        <begin position="1053"/>
        <end position="1077"/>
    </location>
</feature>
<evidence type="ECO:0000256" key="2">
    <source>
        <dbReference type="ARBA" id="ARBA00004186"/>
    </source>
</evidence>
<feature type="compositionally biased region" description="Basic residues" evidence="8">
    <location>
        <begin position="188"/>
        <end position="205"/>
    </location>
</feature>
<proteinExistence type="inferred from homology"/>
<evidence type="ECO:0000313" key="10">
    <source>
        <dbReference type="EMBL" id="RSH90836.1"/>
    </source>
</evidence>
<feature type="compositionally biased region" description="Low complexity" evidence="8">
    <location>
        <begin position="930"/>
        <end position="943"/>
    </location>
</feature>
<evidence type="ECO:0000256" key="7">
    <source>
        <dbReference type="ARBA" id="ARBA00023242"/>
    </source>
</evidence>
<evidence type="ECO:0000256" key="5">
    <source>
        <dbReference type="ARBA" id="ARBA00022829"/>
    </source>
</evidence>
<evidence type="ECO:0000259" key="9">
    <source>
        <dbReference type="Pfam" id="PF03941"/>
    </source>
</evidence>
<dbReference type="STRING" id="1890683.A0A427YIB1"/>
<dbReference type="OrthoDB" id="6123at2759"/>
<organism evidence="10 11">
    <name type="scientific">Saitozyma podzolica</name>
    <dbReference type="NCBI Taxonomy" id="1890683"/>
    <lineage>
        <taxon>Eukaryota</taxon>
        <taxon>Fungi</taxon>
        <taxon>Dikarya</taxon>
        <taxon>Basidiomycota</taxon>
        <taxon>Agaricomycotina</taxon>
        <taxon>Tremellomycetes</taxon>
        <taxon>Tremellales</taxon>
        <taxon>Trimorphomycetaceae</taxon>
        <taxon>Saitozyma</taxon>
    </lineage>
</organism>